<dbReference type="Pfam" id="PF02450">
    <property type="entry name" value="LCAT"/>
    <property type="match status" value="2"/>
</dbReference>
<keyword evidence="2" id="KW-0012">Acyltransferase</keyword>
<keyword evidence="2" id="KW-0808">Transferase</keyword>
<comment type="caution">
    <text evidence="2">The sequence shown here is derived from an EMBL/GenBank/DDBJ whole genome shotgun (WGS) entry which is preliminary data.</text>
</comment>
<protein>
    <submittedName>
        <fullName evidence="2">Phosphatidylcholine-sterol acyltransferase (Lecithin-cholesterol acyltransferase)/ Phospholipase A</fullName>
    </submittedName>
</protein>
<dbReference type="Gene3D" id="3.40.50.1820">
    <property type="entry name" value="alpha/beta hydrolase"/>
    <property type="match status" value="2"/>
</dbReference>
<gene>
    <name evidence="2" type="ORF">D915_009116</name>
</gene>
<reference evidence="2" key="1">
    <citation type="submission" date="2019-03" db="EMBL/GenBank/DDBJ databases">
        <title>Improved annotation for the trematode Fasciola hepatica.</title>
        <authorList>
            <person name="Choi Y.-J."/>
            <person name="Martin J."/>
            <person name="Mitreva M."/>
        </authorList>
    </citation>
    <scope>NUCLEOTIDE SEQUENCE [LARGE SCALE GENOMIC DNA]</scope>
</reference>
<dbReference type="InterPro" id="IPR003386">
    <property type="entry name" value="LACT/PDAT_acylTrfase"/>
</dbReference>
<accession>A0A4E0R3U5</accession>
<keyword evidence="3" id="KW-1185">Reference proteome</keyword>
<evidence type="ECO:0000256" key="1">
    <source>
        <dbReference type="SAM" id="Phobius"/>
    </source>
</evidence>
<dbReference type="EMBL" id="JXXN02005193">
    <property type="protein sequence ID" value="THD20071.1"/>
    <property type="molecule type" value="Genomic_DNA"/>
</dbReference>
<keyword evidence="1" id="KW-1133">Transmembrane helix</keyword>
<organism evidence="2 3">
    <name type="scientific">Fasciola hepatica</name>
    <name type="common">Liver fluke</name>
    <dbReference type="NCBI Taxonomy" id="6192"/>
    <lineage>
        <taxon>Eukaryota</taxon>
        <taxon>Metazoa</taxon>
        <taxon>Spiralia</taxon>
        <taxon>Lophotrochozoa</taxon>
        <taxon>Platyhelminthes</taxon>
        <taxon>Trematoda</taxon>
        <taxon>Digenea</taxon>
        <taxon>Plagiorchiida</taxon>
        <taxon>Echinostomata</taxon>
        <taxon>Echinostomatoidea</taxon>
        <taxon>Fasciolidae</taxon>
        <taxon>Fasciola</taxon>
    </lineage>
</organism>
<proteinExistence type="predicted"/>
<dbReference type="GO" id="GO:0008374">
    <property type="term" value="F:O-acyltransferase activity"/>
    <property type="evidence" value="ECO:0007669"/>
    <property type="project" value="InterPro"/>
</dbReference>
<keyword evidence="1" id="KW-0812">Transmembrane</keyword>
<sequence length="407" mass="45744">MVSGMQVYLCFSCTDCLQILQAILFIMFLVGIKCSEKYPIVLVPGDGGSQAYCDHKAKNQSFLIWVNLIYFFRPSWLEGYFNLVYDPATGNFSDTPECEVIFPGWGETWSIENLDTSRHSSTVYFEYLVSSLLLDPFYKSGFTLRGAPFDFRRSPNLNTGFPHKMTTLIEETFHNAGDKPVVLVGHSLGSLYCLAFLKEQSNTWKRKYVKSFVSVSGPLGGSVKALKIEASGDNFGLIVPSALSFRSVQRSMPSLAFLLPDPRLWPPTEKLILTPNKNYSAHDYKEFFDDINYQLGYEMLIKTKSSVDTLLGPTGIDELYCIYGSGLPTTYQMIYLPPTFYRSAFPDQNPTLVTGDGDGTVHTRSLQLCRFWPGVKSYELPGAEHLRIVGDSRLIDLLRQISGFSTS</sequence>
<feature type="transmembrane region" description="Helical" evidence="1">
    <location>
        <begin position="7"/>
        <end position="32"/>
    </location>
</feature>
<dbReference type="GO" id="GO:0006629">
    <property type="term" value="P:lipid metabolic process"/>
    <property type="evidence" value="ECO:0007669"/>
    <property type="project" value="InterPro"/>
</dbReference>
<dbReference type="AlphaFoldDB" id="A0A4E0R3U5"/>
<keyword evidence="1" id="KW-0472">Membrane</keyword>
<dbReference type="SUPFAM" id="SSF53474">
    <property type="entry name" value="alpha/beta-Hydrolases"/>
    <property type="match status" value="1"/>
</dbReference>
<dbReference type="Proteomes" id="UP000230066">
    <property type="component" value="Unassembled WGS sequence"/>
</dbReference>
<evidence type="ECO:0000313" key="3">
    <source>
        <dbReference type="Proteomes" id="UP000230066"/>
    </source>
</evidence>
<dbReference type="InterPro" id="IPR029058">
    <property type="entry name" value="AB_hydrolase_fold"/>
</dbReference>
<name>A0A4E0R3U5_FASHE</name>
<dbReference type="PANTHER" id="PTHR11440">
    <property type="entry name" value="LECITHIN-CHOLESTEROL ACYLTRANSFERASE-RELATED"/>
    <property type="match status" value="1"/>
</dbReference>
<evidence type="ECO:0000313" key="2">
    <source>
        <dbReference type="EMBL" id="THD20071.1"/>
    </source>
</evidence>